<dbReference type="RefSeq" id="WP_131809014.1">
    <property type="nucleotide sequence ID" value="NZ_CP107719.1"/>
</dbReference>
<comment type="caution">
    <text evidence="1">The sequence shown here is derived from an EMBL/GenBank/DDBJ whole genome shotgun (WGS) entry which is preliminary data.</text>
</comment>
<organism evidence="1 2">
    <name type="scientific">Mycolicibacterium fortuitum</name>
    <name type="common">Mycobacterium fortuitum</name>
    <dbReference type="NCBI Taxonomy" id="1766"/>
    <lineage>
        <taxon>Bacteria</taxon>
        <taxon>Bacillati</taxon>
        <taxon>Actinomycetota</taxon>
        <taxon>Actinomycetes</taxon>
        <taxon>Mycobacteriales</taxon>
        <taxon>Mycobacteriaceae</taxon>
        <taxon>Mycolicibacterium</taxon>
    </lineage>
</organism>
<dbReference type="AlphaFoldDB" id="A0AAE4VA11"/>
<protein>
    <submittedName>
        <fullName evidence="1">Uncharacterized protein</fullName>
    </submittedName>
</protein>
<accession>A0AAE4VA11</accession>
<dbReference type="Proteomes" id="UP001186041">
    <property type="component" value="Unassembled WGS sequence"/>
</dbReference>
<name>A0AAE4VA11_MYCFO</name>
<reference evidence="1" key="1">
    <citation type="submission" date="2023-10" db="EMBL/GenBank/DDBJ databases">
        <title>Mycolicibacterium fortuitum clinical isolates causing pulmonary infections in humans.</title>
        <authorList>
            <person name="Mejia-Ponce P.M."/>
            <person name="Zenteno-Cuevas R."/>
            <person name="Licona-Cassani C."/>
        </authorList>
    </citation>
    <scope>NUCLEOTIDE SEQUENCE</scope>
    <source>
        <strain evidence="1">M8</strain>
    </source>
</reference>
<evidence type="ECO:0000313" key="1">
    <source>
        <dbReference type="EMBL" id="MDV7290491.1"/>
    </source>
</evidence>
<proteinExistence type="predicted"/>
<dbReference type="EMBL" id="JAWLVV010000006">
    <property type="protein sequence ID" value="MDV7290491.1"/>
    <property type="molecule type" value="Genomic_DNA"/>
</dbReference>
<evidence type="ECO:0000313" key="2">
    <source>
        <dbReference type="Proteomes" id="UP001186041"/>
    </source>
</evidence>
<sequence length="171" mass="17568">MGARPGSGAAMKREKPCGTVGYRLHVMAHDAGELAANAGGLIVDRTMSGWRVSVQLSQVGDVRPVQILGAELVDAVQSPGLPDKEQCILVMGPEAYAKVISDDELPAGCAEILVWGATPDPAHLFGHNLSAAALAFKTLAVTAACISADEVSAAEAFTSTNAKDSGVTLRA</sequence>
<gene>
    <name evidence="1" type="ORF">R4485_09980</name>
</gene>